<keyword evidence="6" id="KW-1185">Reference proteome</keyword>
<organism evidence="5 6">
    <name type="scientific">Pisum sativum</name>
    <name type="common">Garden pea</name>
    <name type="synonym">Lathyrus oleraceus</name>
    <dbReference type="NCBI Taxonomy" id="3888"/>
    <lineage>
        <taxon>Eukaryota</taxon>
        <taxon>Viridiplantae</taxon>
        <taxon>Streptophyta</taxon>
        <taxon>Embryophyta</taxon>
        <taxon>Tracheophyta</taxon>
        <taxon>Spermatophyta</taxon>
        <taxon>Magnoliopsida</taxon>
        <taxon>eudicotyledons</taxon>
        <taxon>Gunneridae</taxon>
        <taxon>Pentapetalae</taxon>
        <taxon>rosids</taxon>
        <taxon>fabids</taxon>
        <taxon>Fabales</taxon>
        <taxon>Fabaceae</taxon>
        <taxon>Papilionoideae</taxon>
        <taxon>50 kb inversion clade</taxon>
        <taxon>NPAAA clade</taxon>
        <taxon>Hologalegina</taxon>
        <taxon>IRL clade</taxon>
        <taxon>Fabeae</taxon>
        <taxon>Lathyrus</taxon>
    </lineage>
</organism>
<dbReference type="Gramene" id="Psat04G0425700-T1">
    <property type="protein sequence ID" value="KAI5420398.1"/>
    <property type="gene ID" value="KIW84_044257"/>
</dbReference>
<gene>
    <name evidence="5" type="ORF">KIW84_044257</name>
</gene>
<dbReference type="PANTHER" id="PTHR12895:SF9">
    <property type="entry name" value="DYMECLIN"/>
    <property type="match status" value="1"/>
</dbReference>
<dbReference type="EMBL" id="JAMSHJ010000004">
    <property type="protein sequence ID" value="KAI5420398.1"/>
    <property type="molecule type" value="Genomic_DNA"/>
</dbReference>
<evidence type="ECO:0000256" key="4">
    <source>
        <dbReference type="ARBA" id="ARBA00023288"/>
    </source>
</evidence>
<protein>
    <recommendedName>
        <fullName evidence="2">Dymeclin</fullName>
    </recommendedName>
</protein>
<accession>A0A9D5ASS9</accession>
<dbReference type="Proteomes" id="UP001058974">
    <property type="component" value="Chromosome 4"/>
</dbReference>
<evidence type="ECO:0000256" key="2">
    <source>
        <dbReference type="ARBA" id="ARBA00015736"/>
    </source>
</evidence>
<dbReference type="AlphaFoldDB" id="A0A9D5ASS9"/>
<dbReference type="PANTHER" id="PTHR12895">
    <property type="entry name" value="DYMECLIN"/>
    <property type="match status" value="1"/>
</dbReference>
<name>A0A9D5ASS9_PEA</name>
<dbReference type="GO" id="GO:0007030">
    <property type="term" value="P:Golgi organization"/>
    <property type="evidence" value="ECO:0007669"/>
    <property type="project" value="TreeGrafter"/>
</dbReference>
<reference evidence="5 6" key="1">
    <citation type="journal article" date="2022" name="Nat. Genet.">
        <title>Improved pea reference genome and pan-genome highlight genomic features and evolutionary characteristics.</title>
        <authorList>
            <person name="Yang T."/>
            <person name="Liu R."/>
            <person name="Luo Y."/>
            <person name="Hu S."/>
            <person name="Wang D."/>
            <person name="Wang C."/>
            <person name="Pandey M.K."/>
            <person name="Ge S."/>
            <person name="Xu Q."/>
            <person name="Li N."/>
            <person name="Li G."/>
            <person name="Huang Y."/>
            <person name="Saxena R.K."/>
            <person name="Ji Y."/>
            <person name="Li M."/>
            <person name="Yan X."/>
            <person name="He Y."/>
            <person name="Liu Y."/>
            <person name="Wang X."/>
            <person name="Xiang C."/>
            <person name="Varshney R.K."/>
            <person name="Ding H."/>
            <person name="Gao S."/>
            <person name="Zong X."/>
        </authorList>
    </citation>
    <scope>NUCLEOTIDE SEQUENCE [LARGE SCALE GENOMIC DNA]</scope>
    <source>
        <strain evidence="5 6">cv. Zhongwan 6</strain>
    </source>
</reference>
<evidence type="ECO:0000256" key="3">
    <source>
        <dbReference type="ARBA" id="ARBA00022707"/>
    </source>
</evidence>
<evidence type="ECO:0000313" key="5">
    <source>
        <dbReference type="EMBL" id="KAI5420398.1"/>
    </source>
</evidence>
<proteinExistence type="inferred from homology"/>
<dbReference type="InterPro" id="IPR019142">
    <property type="entry name" value="Dymeclin"/>
</dbReference>
<comment type="similarity">
    <text evidence="1">Belongs to the dymeclin family.</text>
</comment>
<evidence type="ECO:0000256" key="1">
    <source>
        <dbReference type="ARBA" id="ARBA00010603"/>
    </source>
</evidence>
<comment type="caution">
    <text evidence="5">The sequence shown here is derived from an EMBL/GenBank/DDBJ whole genome shotgun (WGS) entry which is preliminary data.</text>
</comment>
<evidence type="ECO:0000313" key="6">
    <source>
        <dbReference type="Proteomes" id="UP001058974"/>
    </source>
</evidence>
<keyword evidence="3" id="KW-0519">Myristate</keyword>
<sequence>MRNVLNSIVSVEVNPNTFFQHLELLNFMIITMSTQLLCGPSPGPNDVNPFLDDTVAKDNSLVGYLVSSSGGGSRNPIADNSLDVLLVLIHYC</sequence>
<dbReference type="GO" id="GO:0005794">
    <property type="term" value="C:Golgi apparatus"/>
    <property type="evidence" value="ECO:0007669"/>
    <property type="project" value="TreeGrafter"/>
</dbReference>
<keyword evidence="4" id="KW-0449">Lipoprotein</keyword>